<name>A0A846WRB7_9ACTN</name>
<evidence type="ECO:0000313" key="1">
    <source>
        <dbReference type="EMBL" id="NKY04095.1"/>
    </source>
</evidence>
<dbReference type="AlphaFoldDB" id="A0A846WRB7"/>
<proteinExistence type="predicted"/>
<evidence type="ECO:0008006" key="3">
    <source>
        <dbReference type="Google" id="ProtNLM"/>
    </source>
</evidence>
<accession>A0A846WRB7</accession>
<dbReference type="RefSeq" id="WP_006368107.1">
    <property type="nucleotide sequence ID" value="NZ_CP085887.1"/>
</dbReference>
<dbReference type="GeneID" id="90159604"/>
<dbReference type="EMBL" id="JAAXPC010000015">
    <property type="protein sequence ID" value="NKY04095.1"/>
    <property type="molecule type" value="Genomic_DNA"/>
</dbReference>
<gene>
    <name evidence="1" type="ORF">HGA05_21235</name>
</gene>
<organism evidence="1 2">
    <name type="scientific">Gordonia polyisoprenivorans</name>
    <dbReference type="NCBI Taxonomy" id="84595"/>
    <lineage>
        <taxon>Bacteria</taxon>
        <taxon>Bacillati</taxon>
        <taxon>Actinomycetota</taxon>
        <taxon>Actinomycetes</taxon>
        <taxon>Mycobacteriales</taxon>
        <taxon>Gordoniaceae</taxon>
        <taxon>Gordonia</taxon>
    </lineage>
</organism>
<reference evidence="1 2" key="1">
    <citation type="submission" date="2020-04" db="EMBL/GenBank/DDBJ databases">
        <title>MicrobeNet Type strains.</title>
        <authorList>
            <person name="Nicholson A.C."/>
        </authorList>
    </citation>
    <scope>NUCLEOTIDE SEQUENCE [LARGE SCALE GENOMIC DNA]</scope>
    <source>
        <strain evidence="1 2">ATCC BAA-14</strain>
    </source>
</reference>
<comment type="caution">
    <text evidence="1">The sequence shown here is derived from an EMBL/GenBank/DDBJ whole genome shotgun (WGS) entry which is preliminary data.</text>
</comment>
<dbReference type="Proteomes" id="UP000563898">
    <property type="component" value="Unassembled WGS sequence"/>
</dbReference>
<sequence length="179" mass="19686">MGIRYYAYPVPGDRIDDAHRDPGLFLGADPLGDAWGLVPVSVETENGETVASDCVFALDAKPRPTMLYLDKAFRVFQDIFSGRDDDSGPRESYTLVEGMPSVSYGQDYSFTPWVRVLDTTDTAAIARDLMLVPLVADDHPALARGITWKAEDINNFLRTAAQFMSDRAAAGDGVVYTIR</sequence>
<evidence type="ECO:0000313" key="2">
    <source>
        <dbReference type="Proteomes" id="UP000563898"/>
    </source>
</evidence>
<protein>
    <recommendedName>
        <fullName evidence="3">DUF1877 domain-containing protein</fullName>
    </recommendedName>
</protein>